<organism evidence="2 3">
    <name type="scientific">Colletotrichum sojae</name>
    <dbReference type="NCBI Taxonomy" id="2175907"/>
    <lineage>
        <taxon>Eukaryota</taxon>
        <taxon>Fungi</taxon>
        <taxon>Dikarya</taxon>
        <taxon>Ascomycota</taxon>
        <taxon>Pezizomycotina</taxon>
        <taxon>Sordariomycetes</taxon>
        <taxon>Hypocreomycetidae</taxon>
        <taxon>Glomerellales</taxon>
        <taxon>Glomerellaceae</taxon>
        <taxon>Colletotrichum</taxon>
        <taxon>Colletotrichum orchidearum species complex</taxon>
    </lineage>
</organism>
<dbReference type="Proteomes" id="UP000652219">
    <property type="component" value="Unassembled WGS sequence"/>
</dbReference>
<feature type="chain" id="PRO_5034292727" evidence="1">
    <location>
        <begin position="24"/>
        <end position="108"/>
    </location>
</feature>
<keyword evidence="3" id="KW-1185">Reference proteome</keyword>
<proteinExistence type="predicted"/>
<protein>
    <submittedName>
        <fullName evidence="2">Transmembrane alpha-helix domain-containing protein</fullName>
    </submittedName>
</protein>
<feature type="signal peptide" evidence="1">
    <location>
        <begin position="1"/>
        <end position="23"/>
    </location>
</feature>
<keyword evidence="1" id="KW-0732">Signal</keyword>
<evidence type="ECO:0000256" key="1">
    <source>
        <dbReference type="SAM" id="SignalP"/>
    </source>
</evidence>
<accession>A0A8H6INK5</accession>
<keyword evidence="2" id="KW-0812">Transmembrane</keyword>
<dbReference type="EMBL" id="WIGN01000559">
    <property type="protein sequence ID" value="KAF6788503.1"/>
    <property type="molecule type" value="Genomic_DNA"/>
</dbReference>
<reference evidence="2 3" key="1">
    <citation type="journal article" date="2020" name="Phytopathology">
        <title>Genome Sequence Resources of Colletotrichum truncatum, C. plurivorum, C. musicola, and C. sojae: Four Species Pathogenic to Soybean (Glycine max).</title>
        <authorList>
            <person name="Rogerio F."/>
            <person name="Boufleur T.R."/>
            <person name="Ciampi-Guillardi M."/>
            <person name="Sukno S.A."/>
            <person name="Thon M.R."/>
            <person name="Massola Junior N.S."/>
            <person name="Baroncelli R."/>
        </authorList>
    </citation>
    <scope>NUCLEOTIDE SEQUENCE [LARGE SCALE GENOMIC DNA]</scope>
    <source>
        <strain evidence="2 3">LFN0009</strain>
    </source>
</reference>
<evidence type="ECO:0000313" key="3">
    <source>
        <dbReference type="Proteomes" id="UP000652219"/>
    </source>
</evidence>
<keyword evidence="2" id="KW-0472">Membrane</keyword>
<comment type="caution">
    <text evidence="2">The sequence shown here is derived from an EMBL/GenBank/DDBJ whole genome shotgun (WGS) entry which is preliminary data.</text>
</comment>
<sequence>MVFSKSGLLALALVALSLNPVIASPFQSGNAIVERDPQQKGPARFSCSCVANGKRKMSSAVCNGAGGATGVDPNKDGEACNGLTTKLTTQDCQALIDPASKVECVQTG</sequence>
<evidence type="ECO:0000313" key="2">
    <source>
        <dbReference type="EMBL" id="KAF6788503.1"/>
    </source>
</evidence>
<gene>
    <name evidence="2" type="ORF">CSOJ01_14981</name>
</gene>
<name>A0A8H6INK5_9PEZI</name>
<dbReference type="AlphaFoldDB" id="A0A8H6INK5"/>